<evidence type="ECO:0000259" key="6">
    <source>
        <dbReference type="Pfam" id="PF00330"/>
    </source>
</evidence>
<dbReference type="SUPFAM" id="SSF53732">
    <property type="entry name" value="Aconitase iron-sulfur domain"/>
    <property type="match status" value="2"/>
</dbReference>
<dbReference type="InterPro" id="IPR036008">
    <property type="entry name" value="Aconitase_4Fe-4S_dom"/>
</dbReference>
<organism evidence="7 8">
    <name type="scientific">Sporothrix curviconia</name>
    <dbReference type="NCBI Taxonomy" id="1260050"/>
    <lineage>
        <taxon>Eukaryota</taxon>
        <taxon>Fungi</taxon>
        <taxon>Dikarya</taxon>
        <taxon>Ascomycota</taxon>
        <taxon>Pezizomycotina</taxon>
        <taxon>Sordariomycetes</taxon>
        <taxon>Sordariomycetidae</taxon>
        <taxon>Ophiostomatales</taxon>
        <taxon>Ophiostomataceae</taxon>
        <taxon>Sporothrix</taxon>
    </lineage>
</organism>
<evidence type="ECO:0000256" key="1">
    <source>
        <dbReference type="ARBA" id="ARBA00022723"/>
    </source>
</evidence>
<evidence type="ECO:0000256" key="4">
    <source>
        <dbReference type="ARBA" id="ARBA00023239"/>
    </source>
</evidence>
<sequence length="211" mass="21504">MTVASDSHGNMYGSIGCLGTAMARTDAARIWATGRTWWQIPPITKVTLTGLLPAGMAGKDVIVALCGLFNKADVLNHAIDCAPTPPPSTPKSLYLGLSTLSVGISASNRNFKGRMGSTDAKAYLASPEVVAASALSGFISGAGVYRKPEGVEKVIIGEGNGNFEKDRAISVEEALDKLLAEAESLVSSADASTGAGAATEEAAASAENDGS</sequence>
<keyword evidence="1" id="KW-0479">Metal-binding</keyword>
<feature type="domain" description="Aconitase/3-isopropylmalate dehydratase large subunit alpha/beta/alpha" evidence="6">
    <location>
        <begin position="1"/>
        <end position="79"/>
    </location>
</feature>
<reference evidence="7 8" key="1">
    <citation type="submission" date="2024-01" db="EMBL/GenBank/DDBJ databases">
        <authorList>
            <person name="Allen C."/>
            <person name="Tagirdzhanova G."/>
        </authorList>
    </citation>
    <scope>NUCLEOTIDE SEQUENCE [LARGE SCALE GENOMIC DNA]</scope>
</reference>
<dbReference type="InterPro" id="IPR015931">
    <property type="entry name" value="Acnase/IPM_dHydase_lsu_aba_1/3"/>
</dbReference>
<dbReference type="PANTHER" id="PTHR43822:SF2">
    <property type="entry name" value="HOMOACONITASE, MITOCHONDRIAL"/>
    <property type="match status" value="1"/>
</dbReference>
<dbReference type="EMBL" id="CAWUHB010000009">
    <property type="protein sequence ID" value="CAK7215310.1"/>
    <property type="molecule type" value="Genomic_DNA"/>
</dbReference>
<name>A0ABP0B727_9PEZI</name>
<dbReference type="GO" id="GO:0004409">
    <property type="term" value="F:homoaconitate hydratase activity"/>
    <property type="evidence" value="ECO:0007669"/>
    <property type="project" value="UniProtKB-EC"/>
</dbReference>
<dbReference type="PANTHER" id="PTHR43822">
    <property type="entry name" value="HOMOACONITASE, MITOCHONDRIAL-RELATED"/>
    <property type="match status" value="1"/>
</dbReference>
<keyword evidence="2" id="KW-0408">Iron</keyword>
<dbReference type="EC" id="4.2.1.36" evidence="7"/>
<evidence type="ECO:0000256" key="2">
    <source>
        <dbReference type="ARBA" id="ARBA00023004"/>
    </source>
</evidence>
<evidence type="ECO:0000256" key="3">
    <source>
        <dbReference type="ARBA" id="ARBA00023014"/>
    </source>
</evidence>
<feature type="domain" description="Aconitase/3-isopropylmalate dehydratase large subunit alpha/beta/alpha" evidence="6">
    <location>
        <begin position="102"/>
        <end position="137"/>
    </location>
</feature>
<evidence type="ECO:0000313" key="8">
    <source>
        <dbReference type="Proteomes" id="UP001642405"/>
    </source>
</evidence>
<dbReference type="InterPro" id="IPR050067">
    <property type="entry name" value="IPM_dehydratase_rel_enz"/>
</dbReference>
<gene>
    <name evidence="7" type="primary">LYS4_2</name>
    <name evidence="7" type="ORF">SCUCBS95973_002438</name>
</gene>
<dbReference type="Proteomes" id="UP001642405">
    <property type="component" value="Unassembled WGS sequence"/>
</dbReference>
<keyword evidence="8" id="KW-1185">Reference proteome</keyword>
<dbReference type="InterPro" id="IPR001030">
    <property type="entry name" value="Acoase/IPM_deHydtase_lsu_aba"/>
</dbReference>
<keyword evidence="3" id="KW-0411">Iron-sulfur</keyword>
<feature type="region of interest" description="Disordered" evidence="5">
    <location>
        <begin position="188"/>
        <end position="211"/>
    </location>
</feature>
<protein>
    <submittedName>
        <fullName evidence="7">Mitochondrial Homoaconitase</fullName>
        <ecNumber evidence="7">4.2.1.36</ecNumber>
    </submittedName>
</protein>
<dbReference type="Gene3D" id="3.30.499.10">
    <property type="entry name" value="Aconitase, domain 3"/>
    <property type="match status" value="2"/>
</dbReference>
<dbReference type="Pfam" id="PF00330">
    <property type="entry name" value="Aconitase"/>
    <property type="match status" value="2"/>
</dbReference>
<accession>A0ABP0B727</accession>
<evidence type="ECO:0000313" key="7">
    <source>
        <dbReference type="EMBL" id="CAK7215310.1"/>
    </source>
</evidence>
<proteinExistence type="predicted"/>
<keyword evidence="4 7" id="KW-0456">Lyase</keyword>
<comment type="caution">
    <text evidence="7">The sequence shown here is derived from an EMBL/GenBank/DDBJ whole genome shotgun (WGS) entry which is preliminary data.</text>
</comment>
<evidence type="ECO:0000256" key="5">
    <source>
        <dbReference type="SAM" id="MobiDB-lite"/>
    </source>
</evidence>